<dbReference type="InterPro" id="IPR052146">
    <property type="entry name" value="HOT1"/>
</dbReference>
<sequence>MNEGELDLQKIGPAVRVDDAEIDVTVDIDLQKVEEDSIAQVKPGSNDAEMDDAAHKVLAQRRAMRPRATSKGYRKGLACWAAFCKRRRFTDADLVHEKKILLFLKEDVLTMRIPKNGAQRMGRLRVFPAGKETLVFSPPPSSASLSLTPPMVPLTPESIDRGYISSLIDLWTEQSSLGLNPYPHPRGALLRGLMKSLKREKAKRARETFEDRAICKLNDGYTVEEYHRLCSVTLTMKDQLGPWLRTRLDIQLLHAGVLRSQSNRLAELPDLFLQQLGGEEGEGSWTPCVILMITDGKTLEAGRTDYTGILRHRDPVLCPLASLALYLFWRFDMAGEPPPDFNSRRSWYRRRLIPGKQQEQNSLSYETQALWIRRAFAEAGIHSSKVTHTMRGASARIADAQGIPEDQIRRAGHWERGSMSTAYLARLPREYMRIAAGFPRTAGNYHLRRAAVLPPVALERRIWPWVDGWLARYDASIVSGCSFANGGLDDCDIAGKQFLDLLAWLRITMLQDAAVLQQQFPLFPLWQHPIFCGPDWRRFADAVLVAHNTAEEPMDMRVRRVLPTLEETMRSTREAVLARVDLHSASVELALREGFARVNDGLHSLRASFPEQLVTVPRRLVNSDALTAYLADHLTTAPLPSPQAHSLSTSAAVEKVTAVPSSAHSSSSYSSSAAAAAAAGAGSSLIPLAPGGWPVQPYDPNVATVEDAWREWHVGLGAGAAKRDSILLLEAKFGCAWRYEQRIRQWHSRRKKVIRMIEQRVAQGHALADVFAQLNAMGKSLDRLRRDVEKGVDLFQN</sequence>
<dbReference type="InterPro" id="IPR031872">
    <property type="entry name" value="NDC10_II"/>
</dbReference>
<evidence type="ECO:0000313" key="3">
    <source>
        <dbReference type="EMBL" id="OKO89968.1"/>
    </source>
</evidence>
<feature type="domain" description="Ndc10" evidence="2">
    <location>
        <begin position="175"/>
        <end position="536"/>
    </location>
</feature>
<dbReference type="SUPFAM" id="SSF56349">
    <property type="entry name" value="DNA breaking-rejoining enzymes"/>
    <property type="match status" value="1"/>
</dbReference>
<dbReference type="Gene3D" id="1.10.443.20">
    <property type="entry name" value="Centromere DNA-binding protein complex CBF3 subunit, domain 2"/>
    <property type="match status" value="1"/>
</dbReference>
<dbReference type="InterPro" id="IPR022210">
    <property type="entry name" value="TF_GCR1-like"/>
</dbReference>
<evidence type="ECO:0000313" key="4">
    <source>
        <dbReference type="Proteomes" id="UP000186955"/>
    </source>
</evidence>
<gene>
    <name evidence="3" type="ORF">PENSUB_13550</name>
</gene>
<evidence type="ECO:0000259" key="2">
    <source>
        <dbReference type="Pfam" id="PF16787"/>
    </source>
</evidence>
<feature type="domain" description="Transcription activator GCR1-like" evidence="1">
    <location>
        <begin position="700"/>
        <end position="770"/>
    </location>
</feature>
<dbReference type="STRING" id="1316194.A0A1Q5SPN9"/>
<protein>
    <recommendedName>
        <fullName evidence="5">Ndc10 domain-containing protein</fullName>
    </recommendedName>
</protein>
<dbReference type="GO" id="GO:0000981">
    <property type="term" value="F:DNA-binding transcription factor activity, RNA polymerase II-specific"/>
    <property type="evidence" value="ECO:0007669"/>
    <property type="project" value="TreeGrafter"/>
</dbReference>
<dbReference type="OrthoDB" id="4325529at2759"/>
<proteinExistence type="predicted"/>
<comment type="caution">
    <text evidence="3">The sequence shown here is derived from an EMBL/GenBank/DDBJ whole genome shotgun (WGS) entry which is preliminary data.</text>
</comment>
<accession>A0A1Q5SPN9</accession>
<evidence type="ECO:0008006" key="5">
    <source>
        <dbReference type="Google" id="ProtNLM"/>
    </source>
</evidence>
<organism evidence="3 4">
    <name type="scientific">Penicillium subrubescens</name>
    <dbReference type="NCBI Taxonomy" id="1316194"/>
    <lineage>
        <taxon>Eukaryota</taxon>
        <taxon>Fungi</taxon>
        <taxon>Dikarya</taxon>
        <taxon>Ascomycota</taxon>
        <taxon>Pezizomycotina</taxon>
        <taxon>Eurotiomycetes</taxon>
        <taxon>Eurotiomycetidae</taxon>
        <taxon>Eurotiales</taxon>
        <taxon>Aspergillaceae</taxon>
        <taxon>Penicillium</taxon>
    </lineage>
</organism>
<dbReference type="InterPro" id="IPR038279">
    <property type="entry name" value="Ndc10_dom2_sf"/>
</dbReference>
<dbReference type="Pfam" id="PF12550">
    <property type="entry name" value="GCR1_C"/>
    <property type="match status" value="1"/>
</dbReference>
<dbReference type="InterPro" id="IPR011010">
    <property type="entry name" value="DNA_brk_join_enz"/>
</dbReference>
<dbReference type="GO" id="GO:0000978">
    <property type="term" value="F:RNA polymerase II cis-regulatory region sequence-specific DNA binding"/>
    <property type="evidence" value="ECO:0007669"/>
    <property type="project" value="TreeGrafter"/>
</dbReference>
<dbReference type="EMBL" id="MNBE01000764">
    <property type="protein sequence ID" value="OKO89968.1"/>
    <property type="molecule type" value="Genomic_DNA"/>
</dbReference>
<dbReference type="PANTHER" id="PTHR37784:SF2">
    <property type="entry name" value="HIGH-OSMOLARITY-INDUCED TRANSCRIPTION PROTEIN 1"/>
    <property type="match status" value="1"/>
</dbReference>
<keyword evidence="4" id="KW-1185">Reference proteome</keyword>
<dbReference type="Pfam" id="PF16787">
    <property type="entry name" value="NDC10_II"/>
    <property type="match status" value="1"/>
</dbReference>
<dbReference type="AlphaFoldDB" id="A0A1Q5SPN9"/>
<dbReference type="Proteomes" id="UP000186955">
    <property type="component" value="Unassembled WGS sequence"/>
</dbReference>
<name>A0A1Q5SPN9_9EURO</name>
<dbReference type="GO" id="GO:0060963">
    <property type="term" value="P:positive regulation of ribosomal protein gene transcription by RNA polymerase II"/>
    <property type="evidence" value="ECO:0007669"/>
    <property type="project" value="TreeGrafter"/>
</dbReference>
<reference evidence="3 4" key="1">
    <citation type="submission" date="2016-10" db="EMBL/GenBank/DDBJ databases">
        <title>Genome sequence of the ascomycete fungus Penicillium subrubescens.</title>
        <authorList>
            <person name="De Vries R.P."/>
            <person name="Peng M."/>
            <person name="Dilokpimol A."/>
            <person name="Hilden K."/>
            <person name="Makela M.R."/>
            <person name="Grigoriev I."/>
            <person name="Riley R."/>
            <person name="Granchi Z."/>
        </authorList>
    </citation>
    <scope>NUCLEOTIDE SEQUENCE [LARGE SCALE GENOMIC DNA]</scope>
    <source>
        <strain evidence="3 4">CBS 132785</strain>
    </source>
</reference>
<dbReference type="PANTHER" id="PTHR37784">
    <property type="entry name" value="PROTEIN MSN1"/>
    <property type="match status" value="1"/>
</dbReference>
<evidence type="ECO:0000259" key="1">
    <source>
        <dbReference type="Pfam" id="PF12550"/>
    </source>
</evidence>